<sequence length="293" mass="30336">MLAGGGARRFGGADKPSAAVAGRALVEWVAAAASGASRLVVVGPPRDLLPHAVVVREDPPGAGPVPALRAGLAEVRSPWLALLAADLPFLRPVHLAQLLEAASGAGASGAVLVDGRGREQWLAGCWRTAALRTALDAYTGASLRGVLGPLEPVAVALPGEARPPWYDCDTPEELARAERLASSAPGSRARVGSVHDGARREAMSVLEEWMQAACLELGLERGDIDRDLVLDLARDVAHGVARPGAPLTAYMLGLAVGRGVPARDAAARLTELAEGWRGGDVDVPPEERARTEA</sequence>
<dbReference type="SUPFAM" id="SSF53448">
    <property type="entry name" value="Nucleotide-diphospho-sugar transferases"/>
    <property type="match status" value="1"/>
</dbReference>
<dbReference type="InterPro" id="IPR045598">
    <property type="entry name" value="DUF6457"/>
</dbReference>
<keyword evidence="5" id="KW-1185">Reference proteome</keyword>
<evidence type="ECO:0000256" key="1">
    <source>
        <dbReference type="ARBA" id="ARBA00022679"/>
    </source>
</evidence>
<dbReference type="PANTHER" id="PTHR19136">
    <property type="entry name" value="MOLYBDENUM COFACTOR GUANYLYLTRANSFERASE"/>
    <property type="match status" value="1"/>
</dbReference>
<protein>
    <submittedName>
        <fullName evidence="4">NTP transferase domain-containing protein</fullName>
    </submittedName>
</protein>
<organism evidence="4 5">
    <name type="scientific">Actinomadura fibrosa</name>
    <dbReference type="NCBI Taxonomy" id="111802"/>
    <lineage>
        <taxon>Bacteria</taxon>
        <taxon>Bacillati</taxon>
        <taxon>Actinomycetota</taxon>
        <taxon>Actinomycetes</taxon>
        <taxon>Streptosporangiales</taxon>
        <taxon>Thermomonosporaceae</taxon>
        <taxon>Actinomadura</taxon>
    </lineage>
</organism>
<feature type="domain" description="DUF6457" evidence="3">
    <location>
        <begin position="202"/>
        <end position="278"/>
    </location>
</feature>
<evidence type="ECO:0000259" key="2">
    <source>
        <dbReference type="Pfam" id="PF12804"/>
    </source>
</evidence>
<reference evidence="5" key="1">
    <citation type="journal article" date="2019" name="Int. J. Syst. Evol. Microbiol.">
        <title>The Global Catalogue of Microorganisms (GCM) 10K type strain sequencing project: providing services to taxonomists for standard genome sequencing and annotation.</title>
        <authorList>
            <consortium name="The Broad Institute Genomics Platform"/>
            <consortium name="The Broad Institute Genome Sequencing Center for Infectious Disease"/>
            <person name="Wu L."/>
            <person name="Ma J."/>
        </authorList>
    </citation>
    <scope>NUCLEOTIDE SEQUENCE [LARGE SCALE GENOMIC DNA]</scope>
    <source>
        <strain evidence="5">JCM 9371</strain>
    </source>
</reference>
<dbReference type="RefSeq" id="WP_131763533.1">
    <property type="nucleotide sequence ID" value="NZ_CAACUY010000351.1"/>
</dbReference>
<dbReference type="PANTHER" id="PTHR19136:SF81">
    <property type="entry name" value="MOLYBDENUM COFACTOR GUANYLYLTRANSFERASE"/>
    <property type="match status" value="1"/>
</dbReference>
<evidence type="ECO:0000313" key="5">
    <source>
        <dbReference type="Proteomes" id="UP001597063"/>
    </source>
</evidence>
<evidence type="ECO:0000313" key="4">
    <source>
        <dbReference type="EMBL" id="MFD0690421.1"/>
    </source>
</evidence>
<keyword evidence="1 4" id="KW-0808">Transferase</keyword>
<dbReference type="EMBL" id="JBHTGP010000018">
    <property type="protein sequence ID" value="MFD0690421.1"/>
    <property type="molecule type" value="Genomic_DNA"/>
</dbReference>
<dbReference type="InterPro" id="IPR029044">
    <property type="entry name" value="Nucleotide-diphossugar_trans"/>
</dbReference>
<feature type="domain" description="MobA-like NTP transferase" evidence="2">
    <location>
        <begin position="2"/>
        <end position="148"/>
    </location>
</feature>
<comment type="caution">
    <text evidence="4">The sequence shown here is derived from an EMBL/GenBank/DDBJ whole genome shotgun (WGS) entry which is preliminary data.</text>
</comment>
<dbReference type="Pfam" id="PF20058">
    <property type="entry name" value="DUF6457"/>
    <property type="match status" value="1"/>
</dbReference>
<evidence type="ECO:0000259" key="3">
    <source>
        <dbReference type="Pfam" id="PF20058"/>
    </source>
</evidence>
<dbReference type="Gene3D" id="3.90.550.10">
    <property type="entry name" value="Spore Coat Polysaccharide Biosynthesis Protein SpsA, Chain A"/>
    <property type="match status" value="1"/>
</dbReference>
<gene>
    <name evidence="4" type="ORF">ACFQZM_38435</name>
</gene>
<dbReference type="Pfam" id="PF12804">
    <property type="entry name" value="NTP_transf_3"/>
    <property type="match status" value="1"/>
</dbReference>
<proteinExistence type="predicted"/>
<accession>A0ABW2XVL6</accession>
<dbReference type="GO" id="GO:0016740">
    <property type="term" value="F:transferase activity"/>
    <property type="evidence" value="ECO:0007669"/>
    <property type="project" value="UniProtKB-KW"/>
</dbReference>
<name>A0ABW2XVL6_9ACTN</name>
<dbReference type="Proteomes" id="UP001597063">
    <property type="component" value="Unassembled WGS sequence"/>
</dbReference>
<dbReference type="InterPro" id="IPR025877">
    <property type="entry name" value="MobA-like_NTP_Trfase"/>
</dbReference>